<name>A0A1W1GYR5_9GAMM</name>
<keyword evidence="2" id="KW-0808">Transferase</keyword>
<dbReference type="RefSeq" id="WP_080149558.1">
    <property type="nucleotide sequence ID" value="NZ_FWEU01000003.1"/>
</dbReference>
<feature type="domain" description="Erythromycin biosynthesis protein CIII-like C-terminal" evidence="1">
    <location>
        <begin position="283"/>
        <end position="386"/>
    </location>
</feature>
<protein>
    <submittedName>
        <fullName evidence="2">UDP:flavonoid glycosyltransferase YjiC, YdhE family</fullName>
    </submittedName>
</protein>
<evidence type="ECO:0000259" key="1">
    <source>
        <dbReference type="Pfam" id="PF06722"/>
    </source>
</evidence>
<evidence type="ECO:0000313" key="2">
    <source>
        <dbReference type="EMBL" id="SLM24492.1"/>
    </source>
</evidence>
<proteinExistence type="predicted"/>
<reference evidence="3" key="1">
    <citation type="submission" date="2016-10" db="EMBL/GenBank/DDBJ databases">
        <authorList>
            <person name="Varghese N."/>
        </authorList>
    </citation>
    <scope>NUCLEOTIDE SEQUENCE [LARGE SCALE GENOMIC DNA]</scope>
    <source>
        <strain evidence="3">92MFCol6.1</strain>
    </source>
</reference>
<dbReference type="Proteomes" id="UP000191133">
    <property type="component" value="Unassembled WGS sequence"/>
</dbReference>
<dbReference type="EMBL" id="FWEU01000003">
    <property type="protein sequence ID" value="SLM24492.1"/>
    <property type="molecule type" value="Genomic_DNA"/>
</dbReference>
<sequence>MRLLALTYGTEGDTRPLVMLCHGLIAAGHEVMLLADGGTLDSAKALGVPHAALEGDIHDEVVALVSRGNGVAAASTGLARMALQHVAGWMRQADAAADGCDAILTGGLAAFVGMSVGECRGLPVIGAGMIPLTPTRAFRSPFLPPGRSPGWLNRASYGLVNGLIWRQFRGPINTARQHAGQPPRRSLWTGLPMLYGISPQLLPPPSDWPADHLVCGQWSAPAAPWHPSCELQAFLDAGPPPVYLGFGSMTGFERERVLPALLSALAPRRVLLFPGWVGVPDMTLPDSVRVIGPTPHEALLPRCALAIHHGGSGTTHSACRAGIPSMVMPFAADQFFWADRLQHLGVAPAPLSPKRLQPKVLADALAFAEHADTRARAAALGAAMANEDGVACGVAALERWLSPTSPPPNQ</sequence>
<dbReference type="InterPro" id="IPR010610">
    <property type="entry name" value="EryCIII-like_C"/>
</dbReference>
<dbReference type="FunFam" id="3.40.50.2000:FF:000009">
    <property type="entry name" value="Sterol 3-beta-glucosyltransferase UGT80A2"/>
    <property type="match status" value="1"/>
</dbReference>
<dbReference type="GO" id="GO:0017000">
    <property type="term" value="P:antibiotic biosynthetic process"/>
    <property type="evidence" value="ECO:0007669"/>
    <property type="project" value="UniProtKB-ARBA"/>
</dbReference>
<dbReference type="CDD" id="cd03784">
    <property type="entry name" value="GT1_Gtf-like"/>
    <property type="match status" value="1"/>
</dbReference>
<dbReference type="GO" id="GO:0008194">
    <property type="term" value="F:UDP-glycosyltransferase activity"/>
    <property type="evidence" value="ECO:0007669"/>
    <property type="project" value="InterPro"/>
</dbReference>
<dbReference type="SUPFAM" id="SSF53756">
    <property type="entry name" value="UDP-Glycosyltransferase/glycogen phosphorylase"/>
    <property type="match status" value="1"/>
</dbReference>
<evidence type="ECO:0000313" key="3">
    <source>
        <dbReference type="Proteomes" id="UP000191133"/>
    </source>
</evidence>
<dbReference type="AlphaFoldDB" id="A0A1W1GYR5"/>
<dbReference type="GO" id="GO:0016758">
    <property type="term" value="F:hexosyltransferase activity"/>
    <property type="evidence" value="ECO:0007669"/>
    <property type="project" value="UniProtKB-ARBA"/>
</dbReference>
<dbReference type="PANTHER" id="PTHR48050">
    <property type="entry name" value="STEROL 3-BETA-GLUCOSYLTRANSFERASE"/>
    <property type="match status" value="1"/>
</dbReference>
<dbReference type="PANTHER" id="PTHR48050:SF13">
    <property type="entry name" value="STEROL 3-BETA-GLUCOSYLTRANSFERASE UGT80A2"/>
    <property type="match status" value="1"/>
</dbReference>
<gene>
    <name evidence="2" type="ORF">SAMN04488690_2215</name>
</gene>
<organism evidence="2 3">
    <name type="scientific">Stenotrophomonas indicatrix</name>
    <dbReference type="NCBI Taxonomy" id="2045451"/>
    <lineage>
        <taxon>Bacteria</taxon>
        <taxon>Pseudomonadati</taxon>
        <taxon>Pseudomonadota</taxon>
        <taxon>Gammaproteobacteria</taxon>
        <taxon>Lysobacterales</taxon>
        <taxon>Lysobacteraceae</taxon>
        <taxon>Stenotrophomonas</taxon>
    </lineage>
</organism>
<accession>A0A1W1GYR5</accession>
<dbReference type="Pfam" id="PF06722">
    <property type="entry name" value="EryCIII-like_C"/>
    <property type="match status" value="1"/>
</dbReference>
<dbReference type="Gene3D" id="3.40.50.2000">
    <property type="entry name" value="Glycogen Phosphorylase B"/>
    <property type="match status" value="2"/>
</dbReference>
<dbReference type="InterPro" id="IPR050426">
    <property type="entry name" value="Glycosyltransferase_28"/>
</dbReference>
<dbReference type="InterPro" id="IPR002213">
    <property type="entry name" value="UDP_glucos_trans"/>
</dbReference>